<protein>
    <submittedName>
        <fullName evidence="2">Region of a membrane-bound protein predicted to be embedded in the membrane</fullName>
    </submittedName>
</protein>
<dbReference type="Proteomes" id="UP000094707">
    <property type="component" value="Plasmid II"/>
</dbReference>
<accession>A0A1D3L5U2</accession>
<evidence type="ECO:0000259" key="1">
    <source>
        <dbReference type="Pfam" id="PF07705"/>
    </source>
</evidence>
<keyword evidence="3" id="KW-1185">Reference proteome</keyword>
<dbReference type="KEGG" id="mcub:MCBB_PMCBBP0008"/>
<name>A0A1D3L5U2_9EURY</name>
<sequence>MRSDLFTCAFLGLLIFSLFFASVVEAASYPDLSVIGVGPWDASVNGKYVSGYRVAVANYGSGPSKNATLEFYVRTYDGKTLNRNFTVPAMPAGSARSLKFSMCNGTDGSFKNGYVIVNRKKAFIERSYKNNARNFGLKETMLLSSNKTVTETYKTLQTGTLQTWTGTTYNYTSPASGKTGISTMRVRINAGGARDINGCKVTAPIPGAMHENVTFSFGGDDAPDTSGPTSWNDSGVTFYSRYYITRLDYAEITVTGENLELKNVFTEPITLYGRYYRPWPIDNFEFVEITTSNPRTVQETYSEPTIVYKNSTYVGSSVSSYTVHNQNVTGLKVLGDPRGLYVAGWFIQPQGNFANVTAIYGTNSLPAGSAVSGYWGVRQSFKGSNSVGFQINGTDLKGFSNFKTFGFAPWTWRDTY</sequence>
<dbReference type="OrthoDB" id="68229at2157"/>
<dbReference type="InterPro" id="IPR013783">
    <property type="entry name" value="Ig-like_fold"/>
</dbReference>
<dbReference type="Pfam" id="PF07705">
    <property type="entry name" value="CARDB"/>
    <property type="match status" value="1"/>
</dbReference>
<evidence type="ECO:0000313" key="3">
    <source>
        <dbReference type="Proteomes" id="UP000094707"/>
    </source>
</evidence>
<dbReference type="RefSeq" id="WP_071908105.1">
    <property type="nucleotide sequence ID" value="NZ_LT607757.1"/>
</dbReference>
<proteinExistence type="predicted"/>
<dbReference type="EMBL" id="LT607757">
    <property type="protein sequence ID" value="SCG86918.1"/>
    <property type="molecule type" value="Genomic_DNA"/>
</dbReference>
<reference evidence="2 3" key="1">
    <citation type="submission" date="2016-08" db="EMBL/GenBank/DDBJ databases">
        <authorList>
            <person name="Seilhamer J.J."/>
        </authorList>
    </citation>
    <scope>NUCLEOTIDE SEQUENCE [LARGE SCALE GENOMIC DNA]</scope>
    <source>
        <strain evidence="2">Buetzberg</strain>
        <plasmid evidence="3">Plasmid ii</plasmid>
    </source>
</reference>
<dbReference type="GeneID" id="30413216"/>
<dbReference type="InterPro" id="IPR011635">
    <property type="entry name" value="CARDB"/>
</dbReference>
<organism evidence="2 3">
    <name type="scientific">Methanobacterium congolense</name>
    <dbReference type="NCBI Taxonomy" id="118062"/>
    <lineage>
        <taxon>Archaea</taxon>
        <taxon>Methanobacteriati</taxon>
        <taxon>Methanobacteriota</taxon>
        <taxon>Methanomada group</taxon>
        <taxon>Methanobacteria</taxon>
        <taxon>Methanobacteriales</taxon>
        <taxon>Methanobacteriaceae</taxon>
        <taxon>Methanobacterium</taxon>
    </lineage>
</organism>
<dbReference type="Gene3D" id="2.60.40.10">
    <property type="entry name" value="Immunoglobulins"/>
    <property type="match status" value="1"/>
</dbReference>
<geneLocation type="plasmid" evidence="3">
    <name>ii</name>
</geneLocation>
<gene>
    <name evidence="2" type="ORF">MCBB_PMCBBP0008</name>
</gene>
<dbReference type="AlphaFoldDB" id="A0A1D3L5U2"/>
<feature type="domain" description="CARDB" evidence="1">
    <location>
        <begin position="30"/>
        <end position="133"/>
    </location>
</feature>
<evidence type="ECO:0000313" key="2">
    <source>
        <dbReference type="EMBL" id="SCG86918.1"/>
    </source>
</evidence>